<dbReference type="HAMAP" id="MF_00333">
    <property type="entry name" value="Coprogen_oxidas"/>
    <property type="match status" value="1"/>
</dbReference>
<reference evidence="8 9" key="1">
    <citation type="journal article" date="2009" name="J. Bacteriol.">
        <title>Draft genome sequence of the extremely acidophilic bacterium Acidithiobacillus caldus ATCC 51756 reveals metabolic versatility in the genus Acidithiobacillus.</title>
        <authorList>
            <person name="Valdes J."/>
            <person name="Quatrini R."/>
            <person name="Hallberg K."/>
            <person name="Dopson M."/>
            <person name="Valenzuela P.D."/>
            <person name="Holmes D.S."/>
        </authorList>
    </citation>
    <scope>NUCLEOTIDE SEQUENCE [LARGE SCALE GENOMIC DNA]</scope>
    <source>
        <strain evidence="9">ATCC 51756 / DSM 8584 / KU</strain>
    </source>
</reference>
<feature type="binding site" evidence="7">
    <location>
        <position position="173"/>
    </location>
    <ligand>
        <name>a divalent metal cation</name>
        <dbReference type="ChEBI" id="CHEBI:60240"/>
    </ligand>
</feature>
<dbReference type="eggNOG" id="COG0408">
    <property type="taxonomic scope" value="Bacteria"/>
</dbReference>
<keyword evidence="6 7" id="KW-0627">Porphyrin biosynthesis</keyword>
<dbReference type="PANTHER" id="PTHR10755:SF0">
    <property type="entry name" value="OXYGEN-DEPENDENT COPROPORPHYRINOGEN-III OXIDASE, MITOCHONDRIAL"/>
    <property type="match status" value="1"/>
</dbReference>
<feature type="binding site" evidence="7">
    <location>
        <begin position="111"/>
        <end position="113"/>
    </location>
    <ligand>
        <name>substrate</name>
    </ligand>
</feature>
<keyword evidence="4 7" id="KW-0560">Oxidoreductase</keyword>
<dbReference type="GO" id="GO:0046872">
    <property type="term" value="F:metal ion binding"/>
    <property type="evidence" value="ECO:0007669"/>
    <property type="project" value="UniProtKB-KW"/>
</dbReference>
<comment type="subcellular location">
    <subcellularLocation>
        <location evidence="7">Cytoplasm</location>
    </subcellularLocation>
</comment>
<feature type="region of interest" description="Important for dimerization" evidence="7">
    <location>
        <begin position="237"/>
        <end position="272"/>
    </location>
</feature>
<comment type="function">
    <text evidence="7">Involved in the heme biosynthesis. Catalyzes the aerobic oxidative decarboxylation of propionate groups of rings A and B of coproporphyrinogen-III to yield the vinyl groups in protoporphyrinogen-IX.</text>
</comment>
<dbReference type="NCBIfam" id="NF003727">
    <property type="entry name" value="PRK05330.1"/>
    <property type="match status" value="1"/>
</dbReference>
<accession>A0A059ZXF4</accession>
<dbReference type="PRINTS" id="PR00073">
    <property type="entry name" value="COPRGNOXDASE"/>
</dbReference>
<comment type="subunit">
    <text evidence="3 7">Homodimer.</text>
</comment>
<dbReference type="GO" id="GO:0042803">
    <property type="term" value="F:protein homodimerization activity"/>
    <property type="evidence" value="ECO:0007669"/>
    <property type="project" value="UniProtKB-UniRule"/>
</dbReference>
<dbReference type="AlphaFoldDB" id="A0A059ZXF4"/>
<keyword evidence="7" id="KW-0963">Cytoplasm</keyword>
<protein>
    <recommendedName>
        <fullName evidence="7">Oxygen-dependent coproporphyrinogen-III oxidase</fullName>
        <shortName evidence="7">CPO</shortName>
        <shortName evidence="7">Coprogen oxidase</shortName>
        <shortName evidence="7">Coproporphyrinogenase</shortName>
        <ecNumber evidence="7">1.3.3.3</ecNumber>
    </recommendedName>
</protein>
<dbReference type="Gene3D" id="3.40.1500.10">
    <property type="entry name" value="Coproporphyrinogen III oxidase, aerobic"/>
    <property type="match status" value="1"/>
</dbReference>
<evidence type="ECO:0000313" key="8">
    <source>
        <dbReference type="EMBL" id="AIA54597.1"/>
    </source>
</evidence>
<name>A0A059ZXF4_ACICK</name>
<dbReference type="Pfam" id="PF01218">
    <property type="entry name" value="Coprogen_oxidas"/>
    <property type="match status" value="1"/>
</dbReference>
<evidence type="ECO:0000256" key="3">
    <source>
        <dbReference type="ARBA" id="ARBA00011738"/>
    </source>
</evidence>
<comment type="cofactor">
    <cofactor evidence="7">
        <name>a divalent metal cation</name>
        <dbReference type="ChEBI" id="CHEBI:60240"/>
    </cofactor>
</comment>
<dbReference type="InterPro" id="IPR036406">
    <property type="entry name" value="Coprogen_oxidase_aer_sf"/>
</dbReference>
<dbReference type="InterPro" id="IPR001260">
    <property type="entry name" value="Coprogen_oxidase_aer"/>
</dbReference>
<evidence type="ECO:0000256" key="2">
    <source>
        <dbReference type="ARBA" id="ARBA00010644"/>
    </source>
</evidence>
<dbReference type="SUPFAM" id="SSF102886">
    <property type="entry name" value="Coproporphyrinogen III oxidase"/>
    <property type="match status" value="1"/>
</dbReference>
<evidence type="ECO:0000256" key="1">
    <source>
        <dbReference type="ARBA" id="ARBA00005168"/>
    </source>
</evidence>
<dbReference type="GO" id="GO:0006782">
    <property type="term" value="P:protoporphyrinogen IX biosynthetic process"/>
    <property type="evidence" value="ECO:0007669"/>
    <property type="project" value="UniProtKB-UniRule"/>
</dbReference>
<keyword evidence="5 7" id="KW-0350">Heme biosynthesis</keyword>
<dbReference type="GO" id="GO:0005737">
    <property type="term" value="C:cytoplasm"/>
    <property type="evidence" value="ECO:0007669"/>
    <property type="project" value="UniProtKB-SubCell"/>
</dbReference>
<comment type="similarity">
    <text evidence="2 7">Belongs to the aerobic coproporphyrinogen-III oxidase family.</text>
</comment>
<evidence type="ECO:0000256" key="6">
    <source>
        <dbReference type="ARBA" id="ARBA00023244"/>
    </source>
</evidence>
<dbReference type="UniPathway" id="UPA00251">
    <property type="reaction ID" value="UER00322"/>
</dbReference>
<evidence type="ECO:0000313" key="9">
    <source>
        <dbReference type="Proteomes" id="UP000005522"/>
    </source>
</evidence>
<comment type="pathway">
    <text evidence="1 7">Porphyrin-containing compound metabolism; protoporphyrin-IX biosynthesis; protoporphyrinogen-IX from coproporphyrinogen-III (O2 route): step 1/1.</text>
</comment>
<feature type="active site" description="Proton donor" evidence="7">
    <location>
        <position position="109"/>
    </location>
</feature>
<dbReference type="RefSeq" id="WP_004870905.1">
    <property type="nucleotide sequence ID" value="NZ_CP005986.1"/>
</dbReference>
<dbReference type="InterPro" id="IPR018375">
    <property type="entry name" value="Coprogen_oxidase_CS"/>
</dbReference>
<gene>
    <name evidence="7" type="primary">hemF</name>
    <name evidence="8" type="ORF">Acaty_c0719</name>
</gene>
<dbReference type="EC" id="1.3.3.3" evidence="7"/>
<dbReference type="PANTHER" id="PTHR10755">
    <property type="entry name" value="COPROPORPHYRINOGEN III OXIDASE, MITOCHONDRIAL"/>
    <property type="match status" value="1"/>
</dbReference>
<dbReference type="HOGENOM" id="CLU_026169_0_1_6"/>
<organism evidence="8 9">
    <name type="scientific">Acidithiobacillus caldus (strain ATCC 51756 / DSM 8584 / KU)</name>
    <dbReference type="NCBI Taxonomy" id="637389"/>
    <lineage>
        <taxon>Bacteria</taxon>
        <taxon>Pseudomonadati</taxon>
        <taxon>Pseudomonadota</taxon>
        <taxon>Acidithiobacillia</taxon>
        <taxon>Acidithiobacillales</taxon>
        <taxon>Acidithiobacillaceae</taxon>
        <taxon>Acidithiobacillus</taxon>
    </lineage>
</organism>
<sequence length="297" mass="34184">MTQIPCVDTLERFLLDLQDRICTVLEEHDGRAHFREDRWERGEGGGGRTRVLQDGDLLEKGGVNYSRVFGQSLPPSATAHRPELAGQAFTALGVSLVLHPRNPYVPIVHMNYRFFSAGSVWWFGGGADLTPVYGFAEDARHFHAVLKAACDRHGPDYYPRFKEWCDNYFYLRHRQEMRGVGGIFFDDLNGDPVAIQALWQDLAHSFLDSWLPIAQVRRAHPYGERERQWQLLRRGRYVEFNLVYDRGTLFGLQSGGRTESILMSLPPLAAWEYDWRGEPDSPEARLKSDFLTPRNWV</sequence>
<feature type="binding site" evidence="7">
    <location>
        <position position="99"/>
    </location>
    <ligand>
        <name>a divalent metal cation</name>
        <dbReference type="ChEBI" id="CHEBI:60240"/>
    </ligand>
</feature>
<feature type="binding site" evidence="7">
    <location>
        <position position="143"/>
    </location>
    <ligand>
        <name>a divalent metal cation</name>
        <dbReference type="ChEBI" id="CHEBI:60240"/>
    </ligand>
</feature>
<dbReference type="PROSITE" id="PS01021">
    <property type="entry name" value="COPROGEN_OXIDASE"/>
    <property type="match status" value="1"/>
</dbReference>
<comment type="catalytic activity">
    <reaction evidence="7">
        <text>coproporphyrinogen III + O2 + 2 H(+) = protoporphyrinogen IX + 2 CO2 + 2 H2O</text>
        <dbReference type="Rhea" id="RHEA:18257"/>
        <dbReference type="ChEBI" id="CHEBI:15377"/>
        <dbReference type="ChEBI" id="CHEBI:15378"/>
        <dbReference type="ChEBI" id="CHEBI:15379"/>
        <dbReference type="ChEBI" id="CHEBI:16526"/>
        <dbReference type="ChEBI" id="CHEBI:57307"/>
        <dbReference type="ChEBI" id="CHEBI:57309"/>
        <dbReference type="EC" id="1.3.3.3"/>
    </reaction>
</comment>
<dbReference type="KEGG" id="acz:Acaty_c0719"/>
<dbReference type="PIRSF" id="PIRSF000166">
    <property type="entry name" value="Coproporphyri_ox"/>
    <property type="match status" value="1"/>
</dbReference>
<dbReference type="GO" id="GO:0004109">
    <property type="term" value="F:coproporphyrinogen oxidase activity"/>
    <property type="evidence" value="ECO:0007669"/>
    <property type="project" value="UniProtKB-UniRule"/>
</dbReference>
<dbReference type="Proteomes" id="UP000005522">
    <property type="component" value="Chromosome"/>
</dbReference>
<feature type="binding site" evidence="7">
    <location>
        <position position="95"/>
    </location>
    <ligand>
        <name>substrate</name>
    </ligand>
</feature>
<feature type="site" description="Important for dimerization" evidence="7">
    <location>
        <position position="173"/>
    </location>
</feature>
<evidence type="ECO:0000256" key="5">
    <source>
        <dbReference type="ARBA" id="ARBA00023133"/>
    </source>
</evidence>
<keyword evidence="7" id="KW-0479">Metal-binding</keyword>
<evidence type="ECO:0000256" key="4">
    <source>
        <dbReference type="ARBA" id="ARBA00023002"/>
    </source>
</evidence>
<proteinExistence type="inferred from homology"/>
<feature type="binding site" evidence="7">
    <location>
        <position position="109"/>
    </location>
    <ligand>
        <name>a divalent metal cation</name>
        <dbReference type="ChEBI" id="CHEBI:60240"/>
    </ligand>
</feature>
<dbReference type="EMBL" id="CP005986">
    <property type="protein sequence ID" value="AIA54597.1"/>
    <property type="molecule type" value="Genomic_DNA"/>
</dbReference>
<evidence type="ECO:0000256" key="7">
    <source>
        <dbReference type="HAMAP-Rule" id="MF_00333"/>
    </source>
</evidence>
<feature type="binding site" evidence="7">
    <location>
        <begin position="255"/>
        <end position="257"/>
    </location>
    <ligand>
        <name>substrate</name>
    </ligand>
</feature>